<gene>
    <name evidence="1" type="ordered locus">Jden_1588</name>
</gene>
<name>C7R5G3_JONDD</name>
<dbReference type="EMBL" id="CP001706">
    <property type="protein sequence ID" value="ACV09236.1"/>
    <property type="molecule type" value="Genomic_DNA"/>
</dbReference>
<dbReference type="Proteomes" id="UP000000628">
    <property type="component" value="Chromosome"/>
</dbReference>
<dbReference type="HOGENOM" id="CLU_2716982_0_0_11"/>
<keyword evidence="2" id="KW-1185">Reference proteome</keyword>
<evidence type="ECO:0000313" key="2">
    <source>
        <dbReference type="Proteomes" id="UP000000628"/>
    </source>
</evidence>
<reference evidence="1 2" key="1">
    <citation type="journal article" date="2009" name="Stand. Genomic Sci.">
        <title>Complete genome sequence of Jonesia denitrificans type strain (Prevot 55134).</title>
        <authorList>
            <person name="Pukall R."/>
            <person name="Gehrich-Schroter G."/>
            <person name="Lapidus A."/>
            <person name="Nolan M."/>
            <person name="Glavina Del Rio T."/>
            <person name="Lucas S."/>
            <person name="Chen F."/>
            <person name="Tice H."/>
            <person name="Pitluck S."/>
            <person name="Cheng J.F."/>
            <person name="Copeland A."/>
            <person name="Saunders E."/>
            <person name="Brettin T."/>
            <person name="Detter J.C."/>
            <person name="Bruce D."/>
            <person name="Goodwin L."/>
            <person name="Pati A."/>
            <person name="Ivanova N."/>
            <person name="Mavromatis K."/>
            <person name="Ovchinnikova G."/>
            <person name="Chen A."/>
            <person name="Palaniappan K."/>
            <person name="Land M."/>
            <person name="Hauser L."/>
            <person name="Chang Y.J."/>
            <person name="Jeffries C.D."/>
            <person name="Chain P."/>
            <person name="Goker M."/>
            <person name="Bristow J."/>
            <person name="Eisen J.A."/>
            <person name="Markowitz V."/>
            <person name="Hugenholtz P."/>
            <person name="Kyrpides N.C."/>
            <person name="Klenk H.P."/>
            <person name="Han C."/>
        </authorList>
    </citation>
    <scope>NUCLEOTIDE SEQUENCE [LARGE SCALE GENOMIC DNA]</scope>
    <source>
        <strain evidence="2">ATCC 14870 / DSM 20603 / BCRC 15368 / CIP 55.134 / JCM 11481 / NBRC 15587 / NCTC 10816 / Prevot 55134</strain>
    </source>
</reference>
<dbReference type="STRING" id="471856.Jden_1588"/>
<evidence type="ECO:0000313" key="1">
    <source>
        <dbReference type="EMBL" id="ACV09236.1"/>
    </source>
</evidence>
<proteinExistence type="predicted"/>
<dbReference type="KEGG" id="jde:Jden_1588"/>
<dbReference type="AlphaFoldDB" id="C7R5G3"/>
<organism evidence="1 2">
    <name type="scientific">Jonesia denitrificans (strain ATCC 14870 / DSM 20603 / BCRC 15368 / CIP 55.134 / JCM 11481 / NBRC 15587 / NCTC 10816 / Prevot 55134)</name>
    <name type="common">Listeria denitrificans</name>
    <dbReference type="NCBI Taxonomy" id="471856"/>
    <lineage>
        <taxon>Bacteria</taxon>
        <taxon>Bacillati</taxon>
        <taxon>Actinomycetota</taxon>
        <taxon>Actinomycetes</taxon>
        <taxon>Micrococcales</taxon>
        <taxon>Jonesiaceae</taxon>
        <taxon>Jonesia</taxon>
    </lineage>
</organism>
<sequence length="72" mass="8056">MVIVTRVTYRSVDLGPFLIKKDSLHLEEQIFDTPQHAPATLRPANLSEKTHHTSTDIPCNGLLALEGPHEVR</sequence>
<accession>C7R5G3</accession>
<protein>
    <submittedName>
        <fullName evidence="1">Uncharacterized protein</fullName>
    </submittedName>
</protein>